<accession>A0A3R7YBR8</accession>
<protein>
    <submittedName>
        <fullName evidence="1">(Deoxy)nucleoside triphosphate pyrophosphohydrolase</fullName>
    </submittedName>
</protein>
<dbReference type="EMBL" id="QZAB01000593">
    <property type="protein sequence ID" value="RQD79847.1"/>
    <property type="molecule type" value="Genomic_DNA"/>
</dbReference>
<name>A0A3R7YBR8_9EURY</name>
<gene>
    <name evidence="1" type="ORF">D5R95_09315</name>
</gene>
<organism evidence="1 2">
    <name type="scientific">Methanosalsum natronophilum</name>
    <dbReference type="NCBI Taxonomy" id="768733"/>
    <lineage>
        <taxon>Archaea</taxon>
        <taxon>Methanobacteriati</taxon>
        <taxon>Methanobacteriota</taxon>
        <taxon>Stenosarchaea group</taxon>
        <taxon>Methanomicrobia</taxon>
        <taxon>Methanosarcinales</taxon>
        <taxon>Methanosarcinaceae</taxon>
        <taxon>Methanosalsum</taxon>
    </lineage>
</organism>
<comment type="caution">
    <text evidence="1">The sequence shown here is derived from an EMBL/GenBank/DDBJ whole genome shotgun (WGS) entry which is preliminary data.</text>
</comment>
<proteinExistence type="predicted"/>
<reference evidence="1 2" key="1">
    <citation type="submission" date="2018-08" db="EMBL/GenBank/DDBJ databases">
        <title>The metabolism and importance of syntrophic acetate oxidation coupled to methane or sulfide production in haloalkaline environments.</title>
        <authorList>
            <person name="Timmers P.H.A."/>
            <person name="Vavourakis C.D."/>
            <person name="Sorokin D.Y."/>
            <person name="Sinninghe Damste J.S."/>
            <person name="Muyzer G."/>
            <person name="Stams A.J.M."/>
            <person name="Plugge C.M."/>
        </authorList>
    </citation>
    <scope>NUCLEOTIDE SEQUENCE [LARGE SCALE GENOMIC DNA]</scope>
    <source>
        <strain evidence="1">MSAO_Arc3</strain>
    </source>
</reference>
<dbReference type="AlphaFoldDB" id="A0A3R7YBR8"/>
<evidence type="ECO:0000313" key="2">
    <source>
        <dbReference type="Proteomes" id="UP000284763"/>
    </source>
</evidence>
<evidence type="ECO:0000313" key="1">
    <source>
        <dbReference type="EMBL" id="RQD79847.1"/>
    </source>
</evidence>
<sequence>LNLDLNLKEHIDFKWLNSENLQKLDWVEADIPIVSRLVKEY</sequence>
<feature type="non-terminal residue" evidence="1">
    <location>
        <position position="1"/>
    </location>
</feature>
<dbReference type="GO" id="GO:0016787">
    <property type="term" value="F:hydrolase activity"/>
    <property type="evidence" value="ECO:0007669"/>
    <property type="project" value="UniProtKB-KW"/>
</dbReference>
<keyword evidence="1" id="KW-0378">Hydrolase</keyword>
<dbReference type="Proteomes" id="UP000284763">
    <property type="component" value="Unassembled WGS sequence"/>
</dbReference>